<sequence>MRAIFYPCLGSQQIPGFVFNNQDYEGPRTIFAPAAIRAHIKSFHQLFIMIAFLLMMITFGILTIIIGYSKRYSCSASYSAPTTLIAFGKIDLIICSIIIIIVCNSTNNVLPQSKWSFMWLDFDWTLIVVYDIFHRTCYYWR</sequence>
<dbReference type="Proteomes" id="UP000663881">
    <property type="component" value="Unassembled WGS sequence"/>
</dbReference>
<feature type="transmembrane region" description="Helical" evidence="1">
    <location>
        <begin position="80"/>
        <end position="103"/>
    </location>
</feature>
<comment type="caution">
    <text evidence="2">The sequence shown here is derived from an EMBL/GenBank/DDBJ whole genome shotgun (WGS) entry which is preliminary data.</text>
</comment>
<reference evidence="2" key="1">
    <citation type="submission" date="2021-02" db="EMBL/GenBank/DDBJ databases">
        <authorList>
            <person name="Nowell W R."/>
        </authorList>
    </citation>
    <scope>NUCLEOTIDE SEQUENCE</scope>
</reference>
<keyword evidence="1" id="KW-0812">Transmembrane</keyword>
<evidence type="ECO:0000313" key="3">
    <source>
        <dbReference type="Proteomes" id="UP000663881"/>
    </source>
</evidence>
<evidence type="ECO:0000256" key="1">
    <source>
        <dbReference type="SAM" id="Phobius"/>
    </source>
</evidence>
<evidence type="ECO:0000313" key="2">
    <source>
        <dbReference type="EMBL" id="CAF3990311.1"/>
    </source>
</evidence>
<keyword evidence="1" id="KW-1133">Transmembrane helix</keyword>
<name>A0A819N1A8_9BILA</name>
<proteinExistence type="predicted"/>
<gene>
    <name evidence="2" type="ORF">OKA104_LOCUS29173</name>
</gene>
<dbReference type="EMBL" id="CAJOAY010002934">
    <property type="protein sequence ID" value="CAF3990311.1"/>
    <property type="molecule type" value="Genomic_DNA"/>
</dbReference>
<organism evidence="2 3">
    <name type="scientific">Adineta steineri</name>
    <dbReference type="NCBI Taxonomy" id="433720"/>
    <lineage>
        <taxon>Eukaryota</taxon>
        <taxon>Metazoa</taxon>
        <taxon>Spiralia</taxon>
        <taxon>Gnathifera</taxon>
        <taxon>Rotifera</taxon>
        <taxon>Eurotatoria</taxon>
        <taxon>Bdelloidea</taxon>
        <taxon>Adinetida</taxon>
        <taxon>Adinetidae</taxon>
        <taxon>Adineta</taxon>
    </lineage>
</organism>
<feature type="transmembrane region" description="Helical" evidence="1">
    <location>
        <begin position="46"/>
        <end position="68"/>
    </location>
</feature>
<keyword evidence="1" id="KW-0472">Membrane</keyword>
<accession>A0A819N1A8</accession>
<dbReference type="AlphaFoldDB" id="A0A819N1A8"/>
<protein>
    <submittedName>
        <fullName evidence="2">Uncharacterized protein</fullName>
    </submittedName>
</protein>